<evidence type="ECO:0000256" key="2">
    <source>
        <dbReference type="ARBA" id="ARBA00022803"/>
    </source>
</evidence>
<dbReference type="Pfam" id="PF07719">
    <property type="entry name" value="TPR_2"/>
    <property type="match status" value="1"/>
</dbReference>
<dbReference type="Proteomes" id="UP000193642">
    <property type="component" value="Unassembled WGS sequence"/>
</dbReference>
<feature type="non-terminal residue" evidence="5">
    <location>
        <position position="771"/>
    </location>
</feature>
<evidence type="ECO:0000256" key="4">
    <source>
        <dbReference type="SAM" id="MobiDB-lite"/>
    </source>
</evidence>
<accession>A0A1Y2CMT6</accession>
<sequence length="771" mass="88385">MTTKKSQDLPAKEAALMRQVAKFHDNKQHKKGLKTAETILKKFPDHGEALAMKALFLSGLERKEEAHETVKKAIKNDIGNHVCWHAYGLIYRAEKNYEEVIKCYTQALRIDKENLGIFRDFASMQCQLRNMEAFVEACLSVVLLRPSVKQFWLTLAGSFHLAKDLDGAIQAMKLYHEMFMTYVEKGVEYENSEIHLYRAMLLEEAGDRKGALEMLESNEKSILDKKSYKETRARLLLEMGELKQAEIAYKALFKVNPDSYSALEGLQKSKGLFNDLDEKKTSSLFELFEDLVDEHRRSNALKRVPLNYATGERFAKMIDSFLRFNLQKGVPSLFMSVRSLYSNPEKLAKIEELCLSYVRNLTSHSTFGEFVKYEEDDVQVVEPPSAVLWVYYYLAQHYDFLGQRKEALEYIEKAIQHTPTLVELFMTKARILKHAGDIQQAMQVMNYARNLDLQDRCINTKCVKYMLRAGQIEEAEKTIILFCRIDSADKLNDLVDMQCTWFAYESAMAYIARGDYGRALKKFNIIEKFFYDIYDDQFDFHTYSIRKATMRTYINLVRMEDQLRAHPFYFKAAVEAVKLHVAAFDKKILDDKQKTEEMSQMSESDRKKALRKAKKAELAKGDSKENIATTGAAAKGADSKDAKKKDDDPDGSKFLNESDLLTESLKFLKPLLDLSPGRIESQVLGVSVYLRRKNYLLAVKCLKKGFQIDAANPELHKLAVELALAVQTDATIHEKVKPIVVEVLGNLLDGKLNDLKGFNQNFGKKHGKDSI</sequence>
<dbReference type="OrthoDB" id="10263032at2759"/>
<feature type="repeat" description="TPR" evidence="3">
    <location>
        <begin position="81"/>
        <end position="114"/>
    </location>
</feature>
<dbReference type="PROSITE" id="PS50005">
    <property type="entry name" value="TPR"/>
    <property type="match status" value="2"/>
</dbReference>
<dbReference type="Gene3D" id="1.25.40.1040">
    <property type="match status" value="1"/>
</dbReference>
<keyword evidence="2 3" id="KW-0802">TPR repeat</keyword>
<evidence type="ECO:0000256" key="1">
    <source>
        <dbReference type="ARBA" id="ARBA00022737"/>
    </source>
</evidence>
<keyword evidence="5" id="KW-0675">Receptor</keyword>
<dbReference type="GO" id="GO:0031415">
    <property type="term" value="C:NatA complex"/>
    <property type="evidence" value="ECO:0007669"/>
    <property type="project" value="TreeGrafter"/>
</dbReference>
<dbReference type="InterPro" id="IPR013105">
    <property type="entry name" value="TPR_2"/>
</dbReference>
<dbReference type="InterPro" id="IPR021183">
    <property type="entry name" value="NatA_aux_su"/>
</dbReference>
<dbReference type="SUPFAM" id="SSF48439">
    <property type="entry name" value="Protein prenylyltransferase"/>
    <property type="match status" value="1"/>
</dbReference>
<dbReference type="InterPro" id="IPR019734">
    <property type="entry name" value="TPR_rpt"/>
</dbReference>
<evidence type="ECO:0000313" key="5">
    <source>
        <dbReference type="EMBL" id="ORY48339.1"/>
    </source>
</evidence>
<dbReference type="FunFam" id="1.25.40.1040:FF:000003">
    <property type="entry name" value="N-terminal acetyltransferase A, auxiliary subunit"/>
    <property type="match status" value="1"/>
</dbReference>
<dbReference type="SUPFAM" id="SSF48452">
    <property type="entry name" value="TPR-like"/>
    <property type="match status" value="1"/>
</dbReference>
<dbReference type="SMART" id="SM00028">
    <property type="entry name" value="TPR"/>
    <property type="match status" value="5"/>
</dbReference>
<proteinExistence type="predicted"/>
<feature type="repeat" description="TPR" evidence="3">
    <location>
        <begin position="388"/>
        <end position="421"/>
    </location>
</feature>
<dbReference type="AlphaFoldDB" id="A0A1Y2CMT6"/>
<evidence type="ECO:0000313" key="6">
    <source>
        <dbReference type="Proteomes" id="UP000193642"/>
    </source>
</evidence>
<feature type="region of interest" description="Disordered" evidence="4">
    <location>
        <begin position="629"/>
        <end position="653"/>
    </location>
</feature>
<dbReference type="PANTHER" id="PTHR22767">
    <property type="entry name" value="N-TERMINAL ACETYLTRANSFERASE-RELATED"/>
    <property type="match status" value="1"/>
</dbReference>
<dbReference type="Pfam" id="PF12569">
    <property type="entry name" value="NatA_aux_su"/>
    <property type="match status" value="1"/>
</dbReference>
<gene>
    <name evidence="5" type="ORF">BCR33DRAFT_696062</name>
</gene>
<dbReference type="InterPro" id="IPR011990">
    <property type="entry name" value="TPR-like_helical_dom_sf"/>
</dbReference>
<dbReference type="PANTHER" id="PTHR22767:SF2">
    <property type="entry name" value="N(ALPHA)-ACETYLTRANSFERASE 15_16, ISOFORM A"/>
    <property type="match status" value="1"/>
</dbReference>
<dbReference type="EMBL" id="MCGO01000012">
    <property type="protein sequence ID" value="ORY48339.1"/>
    <property type="molecule type" value="Genomic_DNA"/>
</dbReference>
<comment type="caution">
    <text evidence="5">The sequence shown here is derived from an EMBL/GenBank/DDBJ whole genome shotgun (WGS) entry which is preliminary data.</text>
</comment>
<protein>
    <submittedName>
        <fullName evidence="5">NMDA receptor regulated 1-like protein, isoform CRA_b</fullName>
    </submittedName>
</protein>
<keyword evidence="6" id="KW-1185">Reference proteome</keyword>
<dbReference type="PIRSF" id="PIRSF000422">
    <property type="entry name" value="N-terminal-AcTrfase-A_aux_su"/>
    <property type="match status" value="1"/>
</dbReference>
<evidence type="ECO:0000256" key="3">
    <source>
        <dbReference type="PROSITE-ProRule" id="PRU00339"/>
    </source>
</evidence>
<dbReference type="STRING" id="329046.A0A1Y2CMT6"/>
<keyword evidence="1" id="KW-0677">Repeat</keyword>
<name>A0A1Y2CMT6_9FUNG</name>
<organism evidence="5 6">
    <name type="scientific">Rhizoclosmatium globosum</name>
    <dbReference type="NCBI Taxonomy" id="329046"/>
    <lineage>
        <taxon>Eukaryota</taxon>
        <taxon>Fungi</taxon>
        <taxon>Fungi incertae sedis</taxon>
        <taxon>Chytridiomycota</taxon>
        <taxon>Chytridiomycota incertae sedis</taxon>
        <taxon>Chytridiomycetes</taxon>
        <taxon>Chytridiales</taxon>
        <taxon>Chytriomycetaceae</taxon>
        <taxon>Rhizoclosmatium</taxon>
    </lineage>
</organism>
<reference evidence="5 6" key="1">
    <citation type="submission" date="2016-07" db="EMBL/GenBank/DDBJ databases">
        <title>Pervasive Adenine N6-methylation of Active Genes in Fungi.</title>
        <authorList>
            <consortium name="DOE Joint Genome Institute"/>
            <person name="Mondo S.J."/>
            <person name="Dannebaum R.O."/>
            <person name="Kuo R.C."/>
            <person name="Labutti K."/>
            <person name="Haridas S."/>
            <person name="Kuo A."/>
            <person name="Salamov A."/>
            <person name="Ahrendt S.R."/>
            <person name="Lipzen A."/>
            <person name="Sullivan W."/>
            <person name="Andreopoulos W.B."/>
            <person name="Clum A."/>
            <person name="Lindquist E."/>
            <person name="Daum C."/>
            <person name="Ramamoorthy G.K."/>
            <person name="Gryganskyi A."/>
            <person name="Culley D."/>
            <person name="Magnuson J.K."/>
            <person name="James T.Y."/>
            <person name="O'Malley M.A."/>
            <person name="Stajich J.E."/>
            <person name="Spatafora J.W."/>
            <person name="Visel A."/>
            <person name="Grigoriev I.V."/>
        </authorList>
    </citation>
    <scope>NUCLEOTIDE SEQUENCE [LARGE SCALE GENOMIC DNA]</scope>
    <source>
        <strain evidence="5 6">JEL800</strain>
    </source>
</reference>
<feature type="compositionally biased region" description="Basic and acidic residues" evidence="4">
    <location>
        <begin position="637"/>
        <end position="651"/>
    </location>
</feature>
<dbReference type="Gene3D" id="1.25.40.1010">
    <property type="match status" value="1"/>
</dbReference>